<dbReference type="CDD" id="cd00086">
    <property type="entry name" value="homeodomain"/>
    <property type="match status" value="1"/>
</dbReference>
<dbReference type="GeneID" id="92086973"/>
<dbReference type="SMART" id="SM00389">
    <property type="entry name" value="HOX"/>
    <property type="match status" value="1"/>
</dbReference>
<dbReference type="Proteomes" id="UP001480595">
    <property type="component" value="Unassembled WGS sequence"/>
</dbReference>
<dbReference type="RefSeq" id="XP_066719765.1">
    <property type="nucleotide sequence ID" value="XM_066853910.1"/>
</dbReference>
<keyword evidence="2 5" id="KW-0371">Homeobox</keyword>
<evidence type="ECO:0000256" key="2">
    <source>
        <dbReference type="ARBA" id="ARBA00023155"/>
    </source>
</evidence>
<comment type="subcellular location">
    <subcellularLocation>
        <location evidence="5">Nucleus</location>
    </subcellularLocation>
</comment>
<comment type="caution">
    <text evidence="8">The sequence shown here is derived from an EMBL/GenBank/DDBJ whole genome shotgun (WGS) entry which is preliminary data.</text>
</comment>
<dbReference type="SUPFAM" id="SSF46689">
    <property type="entry name" value="Homeodomain-like"/>
    <property type="match status" value="1"/>
</dbReference>
<keyword evidence="9" id="KW-1185">Reference proteome</keyword>
<dbReference type="PROSITE" id="PS00028">
    <property type="entry name" value="ZINC_FINGER_C2H2_1"/>
    <property type="match status" value="2"/>
</dbReference>
<name>A0ABR1W932_9PEZI</name>
<keyword evidence="3 5" id="KW-0539">Nucleus</keyword>
<dbReference type="InterPro" id="IPR009057">
    <property type="entry name" value="Homeodomain-like_sf"/>
</dbReference>
<dbReference type="InterPro" id="IPR013087">
    <property type="entry name" value="Znf_C2H2_type"/>
</dbReference>
<keyword evidence="1 5" id="KW-0238">DNA-binding</keyword>
<dbReference type="Pfam" id="PF12874">
    <property type="entry name" value="zf-met"/>
    <property type="match status" value="1"/>
</dbReference>
<dbReference type="PROSITE" id="PS50157">
    <property type="entry name" value="ZINC_FINGER_C2H2_2"/>
    <property type="match status" value="1"/>
</dbReference>
<feature type="domain" description="C2H2-type" evidence="7">
    <location>
        <begin position="356"/>
        <end position="384"/>
    </location>
</feature>
<dbReference type="EMBL" id="JAQQWL010000003">
    <property type="protein sequence ID" value="KAK8078694.1"/>
    <property type="molecule type" value="Genomic_DNA"/>
</dbReference>
<evidence type="ECO:0000256" key="4">
    <source>
        <dbReference type="PROSITE-ProRule" id="PRU00042"/>
    </source>
</evidence>
<dbReference type="PROSITE" id="PS50071">
    <property type="entry name" value="HOMEOBOX_2"/>
    <property type="match status" value="1"/>
</dbReference>
<dbReference type="InterPro" id="IPR001356">
    <property type="entry name" value="HD"/>
</dbReference>
<evidence type="ECO:0000259" key="6">
    <source>
        <dbReference type="PROSITE" id="PS50071"/>
    </source>
</evidence>
<keyword evidence="4" id="KW-0479">Metal-binding</keyword>
<reference evidence="8 9" key="1">
    <citation type="submission" date="2023-01" db="EMBL/GenBank/DDBJ databases">
        <title>Analysis of 21 Apiospora genomes using comparative genomics revels a genus with tremendous synthesis potential of carbohydrate active enzymes and secondary metabolites.</title>
        <authorList>
            <person name="Sorensen T."/>
        </authorList>
    </citation>
    <scope>NUCLEOTIDE SEQUENCE [LARGE SCALE GENOMIC DNA]</scope>
    <source>
        <strain evidence="8 9">CBS 135458</strain>
    </source>
</reference>
<evidence type="ECO:0000256" key="5">
    <source>
        <dbReference type="PROSITE-ProRule" id="PRU00108"/>
    </source>
</evidence>
<dbReference type="Gene3D" id="1.10.10.60">
    <property type="entry name" value="Homeodomain-like"/>
    <property type="match status" value="1"/>
</dbReference>
<evidence type="ECO:0000256" key="1">
    <source>
        <dbReference type="ARBA" id="ARBA00023125"/>
    </source>
</evidence>
<gene>
    <name evidence="8" type="ORF">PG994_002501</name>
</gene>
<evidence type="ECO:0000259" key="7">
    <source>
        <dbReference type="PROSITE" id="PS50157"/>
    </source>
</evidence>
<feature type="domain" description="Homeobox" evidence="6">
    <location>
        <begin position="49"/>
        <end position="111"/>
    </location>
</feature>
<proteinExistence type="predicted"/>
<evidence type="ECO:0000313" key="9">
    <source>
        <dbReference type="Proteomes" id="UP001480595"/>
    </source>
</evidence>
<sequence>MAVPNTETLDTEAEYLPWDSMSWLRRFLGFRRNEPGGGANTSVQAESPKLQQPHRFRVSEEQKMHLMDWISRNPEPYPTQEDKDNLARLTDMTVAQISSWFSRLRQHELQCVNPPVSTTQQLPSIDPGTIPFSDRQDHHESFDFLEDGGMHCRLFLESGSLDVDLRRNSNDDGAVSLEALASLHGELDTFTTMKETSEGHPLFPKQVSQLTLPALQSKTSYVEAWLQGLGCVETSPEGGSNLPSSQVLATIQELDHVTPPDQRTAVPHGYVQHAFYGSSFEVPVAMSDHISNAGTNSDYASSHGSTSSASSYISLGPRKGRRVVFTDQSTPLKHRAMDGDVEQPPAKKRKEAPAVYTCTLCQRDFSNRFTWQRHEKSVHLALDRWICGNSLSKDWLQDCPICATGGIRQPFRHCAHRFPECLQKPEGERTFYRRDALKQHLGRFHCKHQVWPEQTTPLHLDAWMVHSVPVATSLVRYFCCYQPRNWEARVQHIAAHFECGMNISQWKTSSPNSLIRPPSGQYLADARPFMSNRSLERQRGTTLLSLPKEEVRQQKVTNFCTHCRYSGTSCSPYRDPLTRKCIACSKANLCCSLQWNGASPDHDHQCVDRFYMVCPFCNIIFGDKKSLRQHCVSLHTEAIINHIQDHP</sequence>
<dbReference type="SMART" id="SM00355">
    <property type="entry name" value="ZnF_C2H2"/>
    <property type="match status" value="2"/>
</dbReference>
<organism evidence="8 9">
    <name type="scientific">Apiospora phragmitis</name>
    <dbReference type="NCBI Taxonomy" id="2905665"/>
    <lineage>
        <taxon>Eukaryota</taxon>
        <taxon>Fungi</taxon>
        <taxon>Dikarya</taxon>
        <taxon>Ascomycota</taxon>
        <taxon>Pezizomycotina</taxon>
        <taxon>Sordariomycetes</taxon>
        <taxon>Xylariomycetidae</taxon>
        <taxon>Amphisphaeriales</taxon>
        <taxon>Apiosporaceae</taxon>
        <taxon>Apiospora</taxon>
    </lineage>
</organism>
<keyword evidence="4" id="KW-0862">Zinc</keyword>
<evidence type="ECO:0000256" key="3">
    <source>
        <dbReference type="ARBA" id="ARBA00023242"/>
    </source>
</evidence>
<evidence type="ECO:0000313" key="8">
    <source>
        <dbReference type="EMBL" id="KAK8078694.1"/>
    </source>
</evidence>
<dbReference type="InterPro" id="IPR008422">
    <property type="entry name" value="KN_HD"/>
</dbReference>
<keyword evidence="4" id="KW-0863">Zinc-finger</keyword>
<dbReference type="Pfam" id="PF05920">
    <property type="entry name" value="Homeobox_KN"/>
    <property type="match status" value="1"/>
</dbReference>
<accession>A0ABR1W932</accession>
<feature type="DNA-binding region" description="Homeobox" evidence="5">
    <location>
        <begin position="51"/>
        <end position="112"/>
    </location>
</feature>
<protein>
    <submittedName>
        <fullName evidence="8">Uncharacterized protein</fullName>
    </submittedName>
</protein>